<name>A0A418XSY5_9BURK</name>
<dbReference type="InterPro" id="IPR011013">
    <property type="entry name" value="Gal_mutarotase_sf_dom"/>
</dbReference>
<dbReference type="GO" id="GO:0047938">
    <property type="term" value="F:glucose-6-phosphate 1-epimerase activity"/>
    <property type="evidence" value="ECO:0007669"/>
    <property type="project" value="UniProtKB-UniRule"/>
</dbReference>
<dbReference type="InterPro" id="IPR025532">
    <property type="entry name" value="G6P_1-epimerase"/>
</dbReference>
<proteinExistence type="inferred from homology"/>
<dbReference type="OrthoDB" id="9790727at2"/>
<reference evidence="6 7" key="1">
    <citation type="submission" date="2018-09" db="EMBL/GenBank/DDBJ databases">
        <authorList>
            <person name="Zhu H."/>
        </authorList>
    </citation>
    <scope>NUCLEOTIDE SEQUENCE [LARGE SCALE GENOMIC DNA]</scope>
    <source>
        <strain evidence="6 7">K1S02-61</strain>
    </source>
</reference>
<feature type="active site" evidence="5">
    <location>
        <position position="156"/>
    </location>
</feature>
<dbReference type="SUPFAM" id="SSF74650">
    <property type="entry name" value="Galactose mutarotase-like"/>
    <property type="match status" value="1"/>
</dbReference>
<feature type="active site" evidence="5">
    <location>
        <position position="241"/>
    </location>
</feature>
<dbReference type="PANTHER" id="PTHR11122:SF13">
    <property type="entry name" value="GLUCOSE-6-PHOSPHATE 1-EPIMERASE"/>
    <property type="match status" value="1"/>
</dbReference>
<keyword evidence="3 4" id="KW-0413">Isomerase</keyword>
<evidence type="ECO:0000256" key="3">
    <source>
        <dbReference type="ARBA" id="ARBA00023235"/>
    </source>
</evidence>
<organism evidence="6 7">
    <name type="scientific">Massilia cavernae</name>
    <dbReference type="NCBI Taxonomy" id="2320864"/>
    <lineage>
        <taxon>Bacteria</taxon>
        <taxon>Pseudomonadati</taxon>
        <taxon>Pseudomonadota</taxon>
        <taxon>Betaproteobacteria</taxon>
        <taxon>Burkholderiales</taxon>
        <taxon>Oxalobacteraceae</taxon>
        <taxon>Telluria group</taxon>
        <taxon>Massilia</taxon>
    </lineage>
</organism>
<comment type="caution">
    <text evidence="6">The sequence shown here is derived from an EMBL/GenBank/DDBJ whole genome shotgun (WGS) entry which is preliminary data.</text>
</comment>
<dbReference type="GO" id="GO:0030246">
    <property type="term" value="F:carbohydrate binding"/>
    <property type="evidence" value="ECO:0007669"/>
    <property type="project" value="UniProtKB-UniRule"/>
</dbReference>
<sequence>MENSTVKYGKLPTVRVTAPSGAQAVVSLYGGHLLSWKTADGQERLFFSEKSALDGSRAIRGGVPVIFPQFAARGTGMRHGFARVSNWHLTETGTHADAAFARFVLTDEWLEPEVAAAWPHKFKLVLDVVVRADDIRLSLTVHNTGEAPFEFSGALHTYFLVDELGKVRIDGVQEGEFAITDKYDHIYFGVEGPLALRSGHGTLKLEQEGFPDAVIWNPGAADAAALVDMGDEEYDRFVCIEPATIAPRTLAPEESWRGWHIITAVPAE</sequence>
<comment type="catalytic activity">
    <reaction evidence="1">
        <text>alpha-D-glucose 6-phosphate = beta-D-glucose 6-phosphate</text>
        <dbReference type="Rhea" id="RHEA:16249"/>
        <dbReference type="ChEBI" id="CHEBI:58225"/>
        <dbReference type="ChEBI" id="CHEBI:58247"/>
        <dbReference type="EC" id="5.1.3.15"/>
    </reaction>
</comment>
<dbReference type="AlphaFoldDB" id="A0A418XSY5"/>
<accession>A0A418XSY5</accession>
<gene>
    <name evidence="6" type="ORF">D3872_12230</name>
</gene>
<evidence type="ECO:0000256" key="2">
    <source>
        <dbReference type="ARBA" id="ARBA00005866"/>
    </source>
</evidence>
<dbReference type="Proteomes" id="UP000284006">
    <property type="component" value="Unassembled WGS sequence"/>
</dbReference>
<evidence type="ECO:0000256" key="5">
    <source>
        <dbReference type="PIRSR" id="PIRSR016020-1"/>
    </source>
</evidence>
<dbReference type="InterPro" id="IPR014718">
    <property type="entry name" value="GH-type_carb-bd"/>
</dbReference>
<dbReference type="InterPro" id="IPR008183">
    <property type="entry name" value="Aldose_1/G6P_1-epimerase"/>
</dbReference>
<dbReference type="EC" id="5.1.3.15" evidence="4"/>
<dbReference type="PANTHER" id="PTHR11122">
    <property type="entry name" value="APOSPORY-ASSOCIATED PROTEIN C-RELATED"/>
    <property type="match status" value="1"/>
</dbReference>
<evidence type="ECO:0000313" key="6">
    <source>
        <dbReference type="EMBL" id="RJG15675.1"/>
    </source>
</evidence>
<evidence type="ECO:0000256" key="1">
    <source>
        <dbReference type="ARBA" id="ARBA00001096"/>
    </source>
</evidence>
<comment type="similarity">
    <text evidence="2 4">Belongs to the glucose-6-phosphate 1-epimerase family.</text>
</comment>
<dbReference type="Pfam" id="PF01263">
    <property type="entry name" value="Aldose_epim"/>
    <property type="match status" value="2"/>
</dbReference>
<evidence type="ECO:0000256" key="4">
    <source>
        <dbReference type="PIRNR" id="PIRNR016020"/>
    </source>
</evidence>
<protein>
    <recommendedName>
        <fullName evidence="4">Putative glucose-6-phosphate 1-epimerase</fullName>
        <ecNumber evidence="4">5.1.3.15</ecNumber>
    </recommendedName>
</protein>
<dbReference type="RefSeq" id="WP_119811033.1">
    <property type="nucleotide sequence ID" value="NZ_QYUP01000113.1"/>
</dbReference>
<dbReference type="CDD" id="cd09020">
    <property type="entry name" value="D-hex-6-P-epi_like"/>
    <property type="match status" value="1"/>
</dbReference>
<dbReference type="Gene3D" id="2.70.98.10">
    <property type="match status" value="1"/>
</dbReference>
<evidence type="ECO:0000313" key="7">
    <source>
        <dbReference type="Proteomes" id="UP000284006"/>
    </source>
</evidence>
<dbReference type="GO" id="GO:0005975">
    <property type="term" value="P:carbohydrate metabolic process"/>
    <property type="evidence" value="ECO:0007669"/>
    <property type="project" value="InterPro"/>
</dbReference>
<keyword evidence="7" id="KW-1185">Reference proteome</keyword>
<dbReference type="GO" id="GO:0005737">
    <property type="term" value="C:cytoplasm"/>
    <property type="evidence" value="ECO:0007669"/>
    <property type="project" value="TreeGrafter"/>
</dbReference>
<dbReference type="EMBL" id="QYUP01000113">
    <property type="protein sequence ID" value="RJG15675.1"/>
    <property type="molecule type" value="Genomic_DNA"/>
</dbReference>
<dbReference type="PIRSF" id="PIRSF016020">
    <property type="entry name" value="PHexose_mutarotase"/>
    <property type="match status" value="1"/>
</dbReference>